<organism evidence="1 2">
    <name type="scientific">Eretmocerus hayati</name>
    <dbReference type="NCBI Taxonomy" id="131215"/>
    <lineage>
        <taxon>Eukaryota</taxon>
        <taxon>Metazoa</taxon>
        <taxon>Ecdysozoa</taxon>
        <taxon>Arthropoda</taxon>
        <taxon>Hexapoda</taxon>
        <taxon>Insecta</taxon>
        <taxon>Pterygota</taxon>
        <taxon>Neoptera</taxon>
        <taxon>Endopterygota</taxon>
        <taxon>Hymenoptera</taxon>
        <taxon>Apocrita</taxon>
        <taxon>Proctotrupomorpha</taxon>
        <taxon>Chalcidoidea</taxon>
        <taxon>Aphelinidae</taxon>
        <taxon>Aphelininae</taxon>
        <taxon>Eretmocerus</taxon>
    </lineage>
</organism>
<dbReference type="Proteomes" id="UP001239111">
    <property type="component" value="Chromosome 1"/>
</dbReference>
<accession>A0ACC2PHD2</accession>
<evidence type="ECO:0000313" key="2">
    <source>
        <dbReference type="Proteomes" id="UP001239111"/>
    </source>
</evidence>
<dbReference type="EMBL" id="CM056741">
    <property type="protein sequence ID" value="KAJ8682441.1"/>
    <property type="molecule type" value="Genomic_DNA"/>
</dbReference>
<keyword evidence="2" id="KW-1185">Reference proteome</keyword>
<proteinExistence type="predicted"/>
<gene>
    <name evidence="1" type="ORF">QAD02_018233</name>
</gene>
<name>A0ACC2PHD2_9HYME</name>
<evidence type="ECO:0000313" key="1">
    <source>
        <dbReference type="EMBL" id="KAJ8682441.1"/>
    </source>
</evidence>
<comment type="caution">
    <text evidence="1">The sequence shown here is derived from an EMBL/GenBank/DDBJ whole genome shotgun (WGS) entry which is preliminary data.</text>
</comment>
<sequence>MMRCSSTFVLYFLLIFIFDSRSLFACEDEACSTQIRPRCPLENPPGVFPQCPRKISSTDAYPYFAIIKYVTHSGLKFNTVGVIISDQYVLTESTIFMNFGCEEYGHICNFTVITGANAQGENGSEHRADRIKIGNHKEITLLKLHERIKFGPRAQPVEMATRKPNVEERVGYYSWVEDGHPRRPIGILSDNITLISDSKCRKLVSHSSDSRVIFQIYPSILCTYPFKDLCPSHELSMLINNEKELVGIGRKVYENSHSSHALMNIYHDISQYRTTIGNHMEIPE</sequence>
<reference evidence="1" key="1">
    <citation type="submission" date="2023-04" db="EMBL/GenBank/DDBJ databases">
        <title>A chromosome-level genome assembly of the parasitoid wasp Eretmocerus hayati.</title>
        <authorList>
            <person name="Zhong Y."/>
            <person name="Liu S."/>
            <person name="Liu Y."/>
        </authorList>
    </citation>
    <scope>NUCLEOTIDE SEQUENCE</scope>
    <source>
        <strain evidence="1">ZJU_SS_LIU_2023</strain>
    </source>
</reference>
<protein>
    <submittedName>
        <fullName evidence="1">Uncharacterized protein</fullName>
    </submittedName>
</protein>